<reference evidence="3" key="1">
    <citation type="submission" date="2018-05" db="EMBL/GenBank/DDBJ databases">
        <authorList>
            <person name="Lanie J.A."/>
            <person name="Ng W.-L."/>
            <person name="Kazmierczak K.M."/>
            <person name="Andrzejewski T.M."/>
            <person name="Davidsen T.M."/>
            <person name="Wayne K.J."/>
            <person name="Tettelin H."/>
            <person name="Glass J.I."/>
            <person name="Rusch D."/>
            <person name="Podicherti R."/>
            <person name="Tsui H.-C.T."/>
            <person name="Winkler M.E."/>
        </authorList>
    </citation>
    <scope>NUCLEOTIDE SEQUENCE</scope>
    <source>
        <strain evidence="3">ZC4RG45</strain>
    </source>
</reference>
<evidence type="ECO:0000256" key="1">
    <source>
        <dbReference type="SAM" id="Phobius"/>
    </source>
</evidence>
<dbReference type="Proteomes" id="UP000249324">
    <property type="component" value="Unassembled WGS sequence"/>
</dbReference>
<sequence length="123" mass="14117">MFVNIVLYAAVVFGTPALFGAVIWLIRAVQRHQARKRAPQPTHPPIEQLSKNLRRVHRYLVELPDDAPAIRRKAAEEAYDALLISACEALEVEQQLEKTSRLDRDLERLRIEEALQQAGLRIR</sequence>
<dbReference type="EMBL" id="QGUI01000155">
    <property type="protein sequence ID" value="PZM99524.1"/>
    <property type="molecule type" value="Genomic_DNA"/>
</dbReference>
<gene>
    <name evidence="2" type="ORF">DIU77_003905</name>
    <name evidence="3" type="ORF">DIU77_05625</name>
</gene>
<evidence type="ECO:0000313" key="3">
    <source>
        <dbReference type="EMBL" id="PZM99524.1"/>
    </source>
</evidence>
<dbReference type="STRING" id="1111738.GCA_000427905_00761"/>
<reference evidence="2 4" key="3">
    <citation type="journal article" date="2021" name="BMC Genomics">
        <title>Genome-resolved metagenome and metatranscriptome analyses of thermophilic composting reveal key bacterial players and their metabolic interactions.</title>
        <authorList>
            <person name="Braga L.P.P."/>
            <person name="Pereira R.V."/>
            <person name="Martins L.F."/>
            <person name="Moura L.M.S."/>
            <person name="Sanchez F.B."/>
            <person name="Patane J.S.L."/>
            <person name="da Silva A.M."/>
            <person name="Setubal J.C."/>
        </authorList>
    </citation>
    <scope>NUCLEOTIDE SEQUENCE [LARGE SCALE GENOMIC DNA]</scope>
    <source>
        <strain evidence="2">ZC4RG45</strain>
    </source>
</reference>
<name>A0A2W4JK79_9PSEU</name>
<accession>A0A2W4JK79</accession>
<keyword evidence="1" id="KW-0812">Transmembrane</keyword>
<reference evidence="2" key="2">
    <citation type="submission" date="2018-05" db="EMBL/GenBank/DDBJ databases">
        <authorList>
            <person name="Moura L."/>
            <person name="Setubal J.C."/>
        </authorList>
    </citation>
    <scope>NUCLEOTIDE SEQUENCE</scope>
    <source>
        <strain evidence="2">ZC4RG45</strain>
    </source>
</reference>
<keyword evidence="1" id="KW-1133">Transmembrane helix</keyword>
<reference evidence="2" key="4">
    <citation type="submission" date="2023-08" db="EMBL/GenBank/DDBJ databases">
        <authorList>
            <person name="Guima S.E.S."/>
            <person name="Martins L.F."/>
            <person name="Silva A.M."/>
            <person name="Setubal J.C."/>
        </authorList>
    </citation>
    <scope>NUCLEOTIDE SEQUENCE</scope>
    <source>
        <strain evidence="2">ZC4RG45</strain>
    </source>
</reference>
<protein>
    <submittedName>
        <fullName evidence="3">Uncharacterized protein</fullName>
    </submittedName>
</protein>
<organism evidence="3">
    <name type="scientific">Thermocrispum agreste</name>
    <dbReference type="NCBI Taxonomy" id="37925"/>
    <lineage>
        <taxon>Bacteria</taxon>
        <taxon>Bacillati</taxon>
        <taxon>Actinomycetota</taxon>
        <taxon>Actinomycetes</taxon>
        <taxon>Pseudonocardiales</taxon>
        <taxon>Pseudonocardiaceae</taxon>
        <taxon>Thermocrispum</taxon>
    </lineage>
</organism>
<evidence type="ECO:0000313" key="2">
    <source>
        <dbReference type="EMBL" id="MFO7191367.1"/>
    </source>
</evidence>
<proteinExistence type="predicted"/>
<keyword evidence="1" id="KW-0472">Membrane</keyword>
<dbReference type="AlphaFoldDB" id="A0A2W4JK79"/>
<evidence type="ECO:0000313" key="4">
    <source>
        <dbReference type="Proteomes" id="UP000249324"/>
    </source>
</evidence>
<dbReference type="EMBL" id="QGUI02000026">
    <property type="protein sequence ID" value="MFO7191367.1"/>
    <property type="molecule type" value="Genomic_DNA"/>
</dbReference>
<comment type="caution">
    <text evidence="3">The sequence shown here is derived from an EMBL/GenBank/DDBJ whole genome shotgun (WGS) entry which is preliminary data.</text>
</comment>
<feature type="transmembrane region" description="Helical" evidence="1">
    <location>
        <begin position="6"/>
        <end position="26"/>
    </location>
</feature>